<keyword evidence="2" id="KW-0472">Membrane</keyword>
<accession>A0A0U5GRI1</accession>
<keyword evidence="5" id="KW-1185">Reference proteome</keyword>
<gene>
    <name evidence="4" type="ORF">ASPCAL07749</name>
</gene>
<dbReference type="EMBL" id="CDMC01000006">
    <property type="protein sequence ID" value="CEN61083.1"/>
    <property type="molecule type" value="Genomic_DNA"/>
</dbReference>
<feature type="region of interest" description="Disordered" evidence="1">
    <location>
        <begin position="94"/>
        <end position="119"/>
    </location>
</feature>
<dbReference type="OrthoDB" id="2560628at2759"/>
<feature type="transmembrane region" description="Helical" evidence="2">
    <location>
        <begin position="70"/>
        <end position="91"/>
    </location>
</feature>
<evidence type="ECO:0000256" key="2">
    <source>
        <dbReference type="SAM" id="Phobius"/>
    </source>
</evidence>
<reference evidence="5" key="1">
    <citation type="journal article" date="2016" name="Genome Announc.">
        <title>Draft genome sequences of fungus Aspergillus calidoustus.</title>
        <authorList>
            <person name="Horn F."/>
            <person name="Linde J."/>
            <person name="Mattern D.J."/>
            <person name="Walther G."/>
            <person name="Guthke R."/>
            <person name="Scherlach K."/>
            <person name="Martin K."/>
            <person name="Brakhage A.A."/>
            <person name="Petzke L."/>
            <person name="Valiante V."/>
        </authorList>
    </citation>
    <scope>NUCLEOTIDE SEQUENCE [LARGE SCALE GENOMIC DNA]</scope>
    <source>
        <strain evidence="5">SF006504</strain>
    </source>
</reference>
<feature type="domain" description="DUF7702" evidence="3">
    <location>
        <begin position="148"/>
        <end position="298"/>
    </location>
</feature>
<evidence type="ECO:0000313" key="4">
    <source>
        <dbReference type="EMBL" id="CEN61083.1"/>
    </source>
</evidence>
<feature type="transmembrane region" description="Helical" evidence="2">
    <location>
        <begin position="230"/>
        <end position="255"/>
    </location>
</feature>
<feature type="transmembrane region" description="Helical" evidence="2">
    <location>
        <begin position="6"/>
        <end position="31"/>
    </location>
</feature>
<feature type="transmembrane region" description="Helical" evidence="2">
    <location>
        <begin position="275"/>
        <end position="302"/>
    </location>
</feature>
<feature type="transmembrane region" description="Helical" evidence="2">
    <location>
        <begin position="38"/>
        <end position="58"/>
    </location>
</feature>
<organism evidence="4 5">
    <name type="scientific">Aspergillus calidoustus</name>
    <dbReference type="NCBI Taxonomy" id="454130"/>
    <lineage>
        <taxon>Eukaryota</taxon>
        <taxon>Fungi</taxon>
        <taxon>Dikarya</taxon>
        <taxon>Ascomycota</taxon>
        <taxon>Pezizomycotina</taxon>
        <taxon>Eurotiomycetes</taxon>
        <taxon>Eurotiomycetidae</taxon>
        <taxon>Eurotiales</taxon>
        <taxon>Aspergillaceae</taxon>
        <taxon>Aspergillus</taxon>
        <taxon>Aspergillus subgen. Nidulantes</taxon>
    </lineage>
</organism>
<dbReference type="PANTHER" id="PTHR42109">
    <property type="entry name" value="UNPLACED GENOMIC SCAFFOLD UM_SCAF_CONTIG_1.265, WHOLE GENOME SHOTGUN SEQUENCE"/>
    <property type="match status" value="1"/>
</dbReference>
<dbReference type="PANTHER" id="PTHR42109:SF2">
    <property type="entry name" value="INTEGRAL MEMBRANE PROTEIN"/>
    <property type="match status" value="1"/>
</dbReference>
<feature type="transmembrane region" description="Helical" evidence="2">
    <location>
        <begin position="154"/>
        <end position="174"/>
    </location>
</feature>
<keyword evidence="2" id="KW-1133">Transmembrane helix</keyword>
<dbReference type="OMA" id="LCKTHGF"/>
<feature type="domain" description="DUF7702" evidence="3">
    <location>
        <begin position="3"/>
        <end position="92"/>
    </location>
</feature>
<feature type="transmembrane region" description="Helical" evidence="2">
    <location>
        <begin position="194"/>
        <end position="218"/>
    </location>
</feature>
<dbReference type="InterPro" id="IPR056119">
    <property type="entry name" value="DUF7702"/>
</dbReference>
<feature type="compositionally biased region" description="Basic and acidic residues" evidence="1">
    <location>
        <begin position="101"/>
        <end position="112"/>
    </location>
</feature>
<name>A0A0U5GRI1_ASPCI</name>
<evidence type="ECO:0000259" key="3">
    <source>
        <dbReference type="Pfam" id="PF24800"/>
    </source>
</evidence>
<evidence type="ECO:0000313" key="5">
    <source>
        <dbReference type="Proteomes" id="UP000054771"/>
    </source>
</evidence>
<dbReference type="Proteomes" id="UP000054771">
    <property type="component" value="Unassembled WGS sequence"/>
</dbReference>
<evidence type="ECO:0000256" key="1">
    <source>
        <dbReference type="SAM" id="MobiDB-lite"/>
    </source>
</evidence>
<dbReference type="AlphaFoldDB" id="A0A0U5GRI1"/>
<keyword evidence="2" id="KW-0812">Transmembrane</keyword>
<proteinExistence type="predicted"/>
<protein>
    <recommendedName>
        <fullName evidence="3">DUF7702 domain-containing protein</fullName>
    </recommendedName>
</protein>
<sequence>MNGHQILAILELILYATHLVPATFCTFYYLFNKKQTAWLYLHAFVIAKIGGPAIYLSIATKSNPSRDLQMTARILYSIALGPLLSATLSFVNSSPSGSPKHNSDHQSHHSQNDHSAPTAYLPGEQYQHQQPAYTPLTTAAAAPQQTPSPFLITFLRLLHPVIIVALVLGIISGIDRAPSSDGTLNAGEFDRGARLAKASAALFVLALVGISVGAAFMFRFRKALPRIASYIITCMPVIIPLLFLRVLYSLLAAANLDTTDHGGHTTRYNVLNGNWAVYLVLRFIPQGLVLLVYTSCGVGAWWNDRRGCGINQVYKGTGLR</sequence>
<dbReference type="Pfam" id="PF24800">
    <property type="entry name" value="DUF7702"/>
    <property type="match status" value="2"/>
</dbReference>